<dbReference type="Pfam" id="PF01725">
    <property type="entry name" value="Ham1p_like"/>
    <property type="match status" value="1"/>
</dbReference>
<comment type="caution">
    <text evidence="2">The sequence shown here is derived from an EMBL/GenBank/DDBJ whole genome shotgun (WGS) entry which is preliminary data.</text>
</comment>
<dbReference type="EMBL" id="JAGQLF010000004">
    <property type="protein sequence ID" value="MCA9386511.1"/>
    <property type="molecule type" value="Genomic_DNA"/>
</dbReference>
<dbReference type="Gene3D" id="3.90.950.10">
    <property type="match status" value="1"/>
</dbReference>
<evidence type="ECO:0000313" key="3">
    <source>
        <dbReference type="Proteomes" id="UP000714915"/>
    </source>
</evidence>
<organism evidence="2 3">
    <name type="scientific">Candidatus Dojkabacteria bacterium</name>
    <dbReference type="NCBI Taxonomy" id="2099670"/>
    <lineage>
        <taxon>Bacteria</taxon>
        <taxon>Candidatus Dojkabacteria</taxon>
    </lineage>
</organism>
<dbReference type="GO" id="GO:0009143">
    <property type="term" value="P:nucleoside triphosphate catabolic process"/>
    <property type="evidence" value="ECO:0007669"/>
    <property type="project" value="InterPro"/>
</dbReference>
<dbReference type="SUPFAM" id="SSF52972">
    <property type="entry name" value="ITPase-like"/>
    <property type="match status" value="1"/>
</dbReference>
<dbReference type="Proteomes" id="UP000714915">
    <property type="component" value="Unassembled WGS sequence"/>
</dbReference>
<proteinExistence type="predicted"/>
<name>A0A955LAQ5_9BACT</name>
<keyword evidence="1" id="KW-0378">Hydrolase</keyword>
<reference evidence="2" key="1">
    <citation type="submission" date="2020-04" db="EMBL/GenBank/DDBJ databases">
        <authorList>
            <person name="Zhang T."/>
        </authorList>
    </citation>
    <scope>NUCLEOTIDE SEQUENCE</scope>
    <source>
        <strain evidence="2">HKST-UBA09</strain>
    </source>
</reference>
<dbReference type="AlphaFoldDB" id="A0A955LAQ5"/>
<evidence type="ECO:0000313" key="2">
    <source>
        <dbReference type="EMBL" id="MCA9386511.1"/>
    </source>
</evidence>
<sequence>MDLQELVEHKLSSAINLHPDKNFFVEDTAMYIDCLGGFPGPFIKFMLESLCDSQALYELCDKYKNYKVKVVTLIGCYVDGKKQFFE</sequence>
<gene>
    <name evidence="2" type="ORF">KC669_00585</name>
</gene>
<evidence type="ECO:0000256" key="1">
    <source>
        <dbReference type="ARBA" id="ARBA00022801"/>
    </source>
</evidence>
<dbReference type="GO" id="GO:0047429">
    <property type="term" value="F:nucleoside triphosphate diphosphatase activity"/>
    <property type="evidence" value="ECO:0007669"/>
    <property type="project" value="InterPro"/>
</dbReference>
<accession>A0A955LAQ5</accession>
<protein>
    <submittedName>
        <fullName evidence="2">Uncharacterized protein</fullName>
    </submittedName>
</protein>
<reference evidence="2" key="2">
    <citation type="journal article" date="2021" name="Microbiome">
        <title>Successional dynamics and alternative stable states in a saline activated sludge microbial community over 9 years.</title>
        <authorList>
            <person name="Wang Y."/>
            <person name="Ye J."/>
            <person name="Ju F."/>
            <person name="Liu L."/>
            <person name="Boyd J.A."/>
            <person name="Deng Y."/>
            <person name="Parks D.H."/>
            <person name="Jiang X."/>
            <person name="Yin X."/>
            <person name="Woodcroft B.J."/>
            <person name="Tyson G.W."/>
            <person name="Hugenholtz P."/>
            <person name="Polz M.F."/>
            <person name="Zhang T."/>
        </authorList>
    </citation>
    <scope>NUCLEOTIDE SEQUENCE</scope>
    <source>
        <strain evidence="2">HKST-UBA09</strain>
    </source>
</reference>
<dbReference type="InterPro" id="IPR002637">
    <property type="entry name" value="RdgB/HAM1"/>
</dbReference>
<dbReference type="InterPro" id="IPR029001">
    <property type="entry name" value="ITPase-like_fam"/>
</dbReference>